<dbReference type="AlphaFoldDB" id="A0A4Q8AB29"/>
<keyword evidence="2" id="KW-0812">Transmembrane</keyword>
<dbReference type="GO" id="GO:0015628">
    <property type="term" value="P:protein secretion by the type II secretion system"/>
    <property type="evidence" value="ECO:0007669"/>
    <property type="project" value="TreeGrafter"/>
</dbReference>
<sequence>MVRHRWQTRNDTREQPAPARVRWSLSRGVLICLTVGVIVWIGVSLVVRPFSGGARELQTVELHQEAHAPDSADSSPAVEYASPETTGTTPEQAASELLVHVVGAVRKPGVYELDSGARALEALEAAGGATKEAATEVVNLAAEVADGQQIWIPTRSEAEEMPAQAQAGGQPGGTGAEATVNVNTADAAGLEALPGIGPALAGRIVDFRERNGPFQNVSDLGAVSGIGPVLLEQLGDLVAF</sequence>
<proteinExistence type="predicted"/>
<comment type="caution">
    <text evidence="4">The sequence shown here is derived from an EMBL/GenBank/DDBJ whole genome shotgun (WGS) entry which is preliminary data.</text>
</comment>
<dbReference type="OrthoDB" id="9758724at2"/>
<name>A0A4Q8AB29_9MICC</name>
<gene>
    <name evidence="4" type="ORF">EV380_0921</name>
</gene>
<feature type="region of interest" description="Disordered" evidence="1">
    <location>
        <begin position="65"/>
        <end position="90"/>
    </location>
</feature>
<keyword evidence="2" id="KW-1133">Transmembrane helix</keyword>
<dbReference type="InterPro" id="IPR019554">
    <property type="entry name" value="Soluble_ligand-bd"/>
</dbReference>
<feature type="domain" description="Soluble ligand binding" evidence="3">
    <location>
        <begin position="99"/>
        <end position="152"/>
    </location>
</feature>
<evidence type="ECO:0000313" key="5">
    <source>
        <dbReference type="Proteomes" id="UP000292685"/>
    </source>
</evidence>
<evidence type="ECO:0000256" key="1">
    <source>
        <dbReference type="SAM" id="MobiDB-lite"/>
    </source>
</evidence>
<dbReference type="InterPro" id="IPR051675">
    <property type="entry name" value="Endo/Exo/Phosphatase_dom_1"/>
</dbReference>
<evidence type="ECO:0000313" key="4">
    <source>
        <dbReference type="EMBL" id="RZU61352.1"/>
    </source>
</evidence>
<dbReference type="PANTHER" id="PTHR21180:SF32">
    <property type="entry name" value="ENDONUCLEASE_EXONUCLEASE_PHOSPHATASE FAMILY DOMAIN-CONTAINING PROTEIN 1"/>
    <property type="match status" value="1"/>
</dbReference>
<dbReference type="SUPFAM" id="SSF47781">
    <property type="entry name" value="RuvA domain 2-like"/>
    <property type="match status" value="1"/>
</dbReference>
<keyword evidence="5" id="KW-1185">Reference proteome</keyword>
<accession>A0A4Q8AB29</accession>
<dbReference type="Pfam" id="PF12836">
    <property type="entry name" value="HHH_3"/>
    <property type="match status" value="1"/>
</dbReference>
<evidence type="ECO:0000259" key="3">
    <source>
        <dbReference type="Pfam" id="PF10531"/>
    </source>
</evidence>
<feature type="transmembrane region" description="Helical" evidence="2">
    <location>
        <begin position="28"/>
        <end position="47"/>
    </location>
</feature>
<dbReference type="Pfam" id="PF10531">
    <property type="entry name" value="SLBB"/>
    <property type="match status" value="1"/>
</dbReference>
<dbReference type="RefSeq" id="WP_130449648.1">
    <property type="nucleotide sequence ID" value="NZ_SHLA01000001.1"/>
</dbReference>
<reference evidence="4 5" key="1">
    <citation type="submission" date="2019-02" db="EMBL/GenBank/DDBJ databases">
        <title>Sequencing the genomes of 1000 actinobacteria strains.</title>
        <authorList>
            <person name="Klenk H.-P."/>
        </authorList>
    </citation>
    <scope>NUCLEOTIDE SEQUENCE [LARGE SCALE GENOMIC DNA]</scope>
    <source>
        <strain evidence="4 5">DSM 17364</strain>
    </source>
</reference>
<dbReference type="Proteomes" id="UP000292685">
    <property type="component" value="Unassembled WGS sequence"/>
</dbReference>
<keyword evidence="2" id="KW-0472">Membrane</keyword>
<dbReference type="GO" id="GO:0015627">
    <property type="term" value="C:type II protein secretion system complex"/>
    <property type="evidence" value="ECO:0007669"/>
    <property type="project" value="TreeGrafter"/>
</dbReference>
<organism evidence="4 5">
    <name type="scientific">Zhihengliuella halotolerans</name>
    <dbReference type="NCBI Taxonomy" id="370736"/>
    <lineage>
        <taxon>Bacteria</taxon>
        <taxon>Bacillati</taxon>
        <taxon>Actinomycetota</taxon>
        <taxon>Actinomycetes</taxon>
        <taxon>Micrococcales</taxon>
        <taxon>Micrococcaceae</taxon>
        <taxon>Zhihengliuella</taxon>
    </lineage>
</organism>
<dbReference type="InterPro" id="IPR010994">
    <property type="entry name" value="RuvA_2-like"/>
</dbReference>
<dbReference type="PANTHER" id="PTHR21180">
    <property type="entry name" value="ENDONUCLEASE/EXONUCLEASE/PHOSPHATASE FAMILY DOMAIN-CONTAINING PROTEIN 1"/>
    <property type="match status" value="1"/>
</dbReference>
<protein>
    <submittedName>
        <fullName evidence="4">Competence protein ComEA</fullName>
    </submittedName>
</protein>
<evidence type="ECO:0000256" key="2">
    <source>
        <dbReference type="SAM" id="Phobius"/>
    </source>
</evidence>
<dbReference type="Gene3D" id="3.10.560.10">
    <property type="entry name" value="Outer membrane lipoprotein wza domain like"/>
    <property type="match status" value="1"/>
</dbReference>
<dbReference type="Gene3D" id="1.10.150.320">
    <property type="entry name" value="Photosystem II 12 kDa extrinsic protein"/>
    <property type="match status" value="1"/>
</dbReference>
<dbReference type="EMBL" id="SHLA01000001">
    <property type="protein sequence ID" value="RZU61352.1"/>
    <property type="molecule type" value="Genomic_DNA"/>
</dbReference>